<dbReference type="PATRIC" id="fig|1121015.4.peg.552"/>
<evidence type="ECO:0000313" key="13">
    <source>
        <dbReference type="Proteomes" id="UP000029385"/>
    </source>
</evidence>
<comment type="subcellular location">
    <subcellularLocation>
        <location evidence="1">Cell inner membrane</location>
        <topology evidence="1">Single-pass membrane protein</topology>
    </subcellularLocation>
</comment>
<evidence type="ECO:0000256" key="1">
    <source>
        <dbReference type="ARBA" id="ARBA00004377"/>
    </source>
</evidence>
<dbReference type="InterPro" id="IPR022346">
    <property type="entry name" value="T2SS_GspH"/>
</dbReference>
<comment type="similarity">
    <text evidence="9">Belongs to the GSP H family.</text>
</comment>
<evidence type="ECO:0000256" key="9">
    <source>
        <dbReference type="ARBA" id="ARBA00025772"/>
    </source>
</evidence>
<dbReference type="AlphaFoldDB" id="A0A091AZX6"/>
<dbReference type="EMBL" id="AVCI01000001">
    <property type="protein sequence ID" value="KFN44966.1"/>
    <property type="molecule type" value="Genomic_DNA"/>
</dbReference>
<name>A0A091AZX6_9GAMM</name>
<organism evidence="12 13">
    <name type="scientific">Arenimonas oryziterrae DSM 21050 = YC6267</name>
    <dbReference type="NCBI Taxonomy" id="1121015"/>
    <lineage>
        <taxon>Bacteria</taxon>
        <taxon>Pseudomonadati</taxon>
        <taxon>Pseudomonadota</taxon>
        <taxon>Gammaproteobacteria</taxon>
        <taxon>Lysobacterales</taxon>
        <taxon>Lysobacteraceae</taxon>
        <taxon>Arenimonas</taxon>
    </lineage>
</organism>
<feature type="domain" description="General secretion pathway GspH" evidence="11">
    <location>
        <begin position="35"/>
        <end position="137"/>
    </location>
</feature>
<dbReference type="Proteomes" id="UP000029385">
    <property type="component" value="Unassembled WGS sequence"/>
</dbReference>
<dbReference type="GO" id="GO:0005886">
    <property type="term" value="C:plasma membrane"/>
    <property type="evidence" value="ECO:0007669"/>
    <property type="project" value="UniProtKB-SubCell"/>
</dbReference>
<protein>
    <recommendedName>
        <fullName evidence="2">Type II secretion system protein H</fullName>
    </recommendedName>
    <alternativeName>
        <fullName evidence="10">General secretion pathway protein H</fullName>
    </alternativeName>
</protein>
<dbReference type="GO" id="GO:0015628">
    <property type="term" value="P:protein secretion by the type II secretion system"/>
    <property type="evidence" value="ECO:0007669"/>
    <property type="project" value="InterPro"/>
</dbReference>
<dbReference type="Gene3D" id="3.55.40.10">
    <property type="entry name" value="minor pseudopilin epsh domain"/>
    <property type="match status" value="1"/>
</dbReference>
<keyword evidence="5" id="KW-0997">Cell inner membrane</keyword>
<accession>A0A091AZX6</accession>
<comment type="caution">
    <text evidence="12">The sequence shown here is derived from an EMBL/GenBank/DDBJ whole genome shotgun (WGS) entry which is preliminary data.</text>
</comment>
<dbReference type="Pfam" id="PF12019">
    <property type="entry name" value="GspH"/>
    <property type="match status" value="1"/>
</dbReference>
<evidence type="ECO:0000256" key="5">
    <source>
        <dbReference type="ARBA" id="ARBA00022519"/>
    </source>
</evidence>
<keyword evidence="7" id="KW-1133">Transmembrane helix</keyword>
<sequence length="168" mass="17619">MLELMIAIAVVTLLTLIALPSFTDLMNRNRLASGANSLMAGINLARMEAIKTNAGASICASTDGATCNNNPALWGDGWIIWADVDQSGTVNNAEVILRTQERLGNINITSPVSTISRLTFDGRGLPVGMPANATMLMQPATCKPGSNNLRNISIGVVGLVRVAEAPCP</sequence>
<reference evidence="12 13" key="1">
    <citation type="submission" date="2013-09" db="EMBL/GenBank/DDBJ databases">
        <title>Genome sequencing of Arenimonas oryziterrae.</title>
        <authorList>
            <person name="Chen F."/>
            <person name="Wang G."/>
        </authorList>
    </citation>
    <scope>NUCLEOTIDE SEQUENCE [LARGE SCALE GENOMIC DNA]</scope>
    <source>
        <strain evidence="12 13">YC6267</strain>
    </source>
</reference>
<dbReference type="SUPFAM" id="SSF54523">
    <property type="entry name" value="Pili subunits"/>
    <property type="match status" value="1"/>
</dbReference>
<evidence type="ECO:0000256" key="3">
    <source>
        <dbReference type="ARBA" id="ARBA00022475"/>
    </source>
</evidence>
<evidence type="ECO:0000256" key="8">
    <source>
        <dbReference type="ARBA" id="ARBA00023136"/>
    </source>
</evidence>
<evidence type="ECO:0000313" key="12">
    <source>
        <dbReference type="EMBL" id="KFN44966.1"/>
    </source>
</evidence>
<keyword evidence="13" id="KW-1185">Reference proteome</keyword>
<dbReference type="STRING" id="1121015.GCA_000420545_01507"/>
<evidence type="ECO:0000256" key="7">
    <source>
        <dbReference type="ARBA" id="ARBA00022989"/>
    </source>
</evidence>
<dbReference type="GO" id="GO:0015627">
    <property type="term" value="C:type II protein secretion system complex"/>
    <property type="evidence" value="ECO:0007669"/>
    <property type="project" value="InterPro"/>
</dbReference>
<keyword evidence="4" id="KW-0488">Methylation</keyword>
<evidence type="ECO:0000259" key="11">
    <source>
        <dbReference type="Pfam" id="PF12019"/>
    </source>
</evidence>
<dbReference type="eggNOG" id="COG4970">
    <property type="taxonomic scope" value="Bacteria"/>
</dbReference>
<keyword evidence="6" id="KW-0812">Transmembrane</keyword>
<dbReference type="InterPro" id="IPR045584">
    <property type="entry name" value="Pilin-like"/>
</dbReference>
<evidence type="ECO:0000256" key="6">
    <source>
        <dbReference type="ARBA" id="ARBA00022692"/>
    </source>
</evidence>
<proteinExistence type="inferred from homology"/>
<evidence type="ECO:0000256" key="4">
    <source>
        <dbReference type="ARBA" id="ARBA00022481"/>
    </source>
</evidence>
<keyword evidence="3" id="KW-1003">Cell membrane</keyword>
<keyword evidence="8" id="KW-0472">Membrane</keyword>
<evidence type="ECO:0000256" key="2">
    <source>
        <dbReference type="ARBA" id="ARBA00021549"/>
    </source>
</evidence>
<evidence type="ECO:0000256" key="10">
    <source>
        <dbReference type="ARBA" id="ARBA00030775"/>
    </source>
</evidence>
<gene>
    <name evidence="12" type="ORF">N789_02810</name>
</gene>